<gene>
    <name evidence="1" type="ORF">LCGC14_3013620</name>
</gene>
<name>A0A0F8WXY2_9ZZZZ</name>
<dbReference type="EMBL" id="LAZR01062438">
    <property type="protein sequence ID" value="KKK61508.1"/>
    <property type="molecule type" value="Genomic_DNA"/>
</dbReference>
<sequence length="55" mass="6003">VDVFFLADLPPILERFGNRGYRAAQLEASLIGGSSAWRPTPSAWEPPASRPTMTT</sequence>
<proteinExistence type="predicted"/>
<protein>
    <submittedName>
        <fullName evidence="1">Uncharacterized protein</fullName>
    </submittedName>
</protein>
<accession>A0A0F8WXY2</accession>
<feature type="non-terminal residue" evidence="1">
    <location>
        <position position="1"/>
    </location>
</feature>
<evidence type="ECO:0000313" key="1">
    <source>
        <dbReference type="EMBL" id="KKK61508.1"/>
    </source>
</evidence>
<reference evidence="1" key="1">
    <citation type="journal article" date="2015" name="Nature">
        <title>Complex archaea that bridge the gap between prokaryotes and eukaryotes.</title>
        <authorList>
            <person name="Spang A."/>
            <person name="Saw J.H."/>
            <person name="Jorgensen S.L."/>
            <person name="Zaremba-Niedzwiedzka K."/>
            <person name="Martijn J."/>
            <person name="Lind A.E."/>
            <person name="van Eijk R."/>
            <person name="Schleper C."/>
            <person name="Guy L."/>
            <person name="Ettema T.J."/>
        </authorList>
    </citation>
    <scope>NUCLEOTIDE SEQUENCE</scope>
</reference>
<dbReference type="AlphaFoldDB" id="A0A0F8WXY2"/>
<organism evidence="1">
    <name type="scientific">marine sediment metagenome</name>
    <dbReference type="NCBI Taxonomy" id="412755"/>
    <lineage>
        <taxon>unclassified sequences</taxon>
        <taxon>metagenomes</taxon>
        <taxon>ecological metagenomes</taxon>
    </lineage>
</organism>
<comment type="caution">
    <text evidence="1">The sequence shown here is derived from an EMBL/GenBank/DDBJ whole genome shotgun (WGS) entry which is preliminary data.</text>
</comment>